<keyword evidence="3" id="KW-1185">Reference proteome</keyword>
<evidence type="ECO:0000256" key="1">
    <source>
        <dbReference type="SAM" id="Phobius"/>
    </source>
</evidence>
<protein>
    <submittedName>
        <fullName evidence="2">Uncharacterized protein</fullName>
    </submittedName>
</protein>
<organism evidence="2 3">
    <name type="scientific">Zingiber officinale</name>
    <name type="common">Ginger</name>
    <name type="synonym">Amomum zingiber</name>
    <dbReference type="NCBI Taxonomy" id="94328"/>
    <lineage>
        <taxon>Eukaryota</taxon>
        <taxon>Viridiplantae</taxon>
        <taxon>Streptophyta</taxon>
        <taxon>Embryophyta</taxon>
        <taxon>Tracheophyta</taxon>
        <taxon>Spermatophyta</taxon>
        <taxon>Magnoliopsida</taxon>
        <taxon>Liliopsida</taxon>
        <taxon>Zingiberales</taxon>
        <taxon>Zingiberaceae</taxon>
        <taxon>Zingiber</taxon>
    </lineage>
</organism>
<feature type="transmembrane region" description="Helical" evidence="1">
    <location>
        <begin position="68"/>
        <end position="89"/>
    </location>
</feature>
<dbReference type="InterPro" id="IPR044559">
    <property type="entry name" value="WOX13-like"/>
</dbReference>
<dbReference type="PANTHER" id="PTHR46777">
    <property type="entry name" value="WUSCHEL-RELATED HOMEOBOX 13"/>
    <property type="match status" value="1"/>
</dbReference>
<evidence type="ECO:0000313" key="3">
    <source>
        <dbReference type="Proteomes" id="UP000734854"/>
    </source>
</evidence>
<keyword evidence="1" id="KW-0812">Transmembrane</keyword>
<proteinExistence type="predicted"/>
<dbReference type="PANTHER" id="PTHR46777:SF5">
    <property type="entry name" value="WUSCHEL-RELATED HOMEOBOX 13"/>
    <property type="match status" value="1"/>
</dbReference>
<evidence type="ECO:0000313" key="2">
    <source>
        <dbReference type="EMBL" id="KAG6501810.1"/>
    </source>
</evidence>
<accession>A0A8J5G711</accession>
<reference evidence="2 3" key="1">
    <citation type="submission" date="2020-08" db="EMBL/GenBank/DDBJ databases">
        <title>Plant Genome Project.</title>
        <authorList>
            <person name="Zhang R.-G."/>
        </authorList>
    </citation>
    <scope>NUCLEOTIDE SEQUENCE [LARGE SCALE GENOMIC DNA]</scope>
    <source>
        <tissue evidence="2">Rhizome</tissue>
    </source>
</reference>
<gene>
    <name evidence="2" type="ORF">ZIOFF_041694</name>
</gene>
<dbReference type="Proteomes" id="UP000734854">
    <property type="component" value="Unassembled WGS sequence"/>
</dbReference>
<keyword evidence="1" id="KW-1133">Transmembrane helix</keyword>
<name>A0A8J5G711_ZINOF</name>
<sequence length="113" mass="12826">MENTALCGKVMTDDQIETLRRQIAAYSTICEQLAEMHRETTLRQESFTGSSSPPPPSLFKRRPKIGSLPFLFLLVESMFFLIVYNVVILPVKIESWRPNAAVLDLDLYAGSQF</sequence>
<dbReference type="AlphaFoldDB" id="A0A8J5G711"/>
<dbReference type="GO" id="GO:0003700">
    <property type="term" value="F:DNA-binding transcription factor activity"/>
    <property type="evidence" value="ECO:0007669"/>
    <property type="project" value="InterPro"/>
</dbReference>
<keyword evidence="1" id="KW-0472">Membrane</keyword>
<dbReference type="EMBL" id="JACMSC010000011">
    <property type="protein sequence ID" value="KAG6501810.1"/>
    <property type="molecule type" value="Genomic_DNA"/>
</dbReference>
<comment type="caution">
    <text evidence="2">The sequence shown here is derived from an EMBL/GenBank/DDBJ whole genome shotgun (WGS) entry which is preliminary data.</text>
</comment>